<evidence type="ECO:0000256" key="10">
    <source>
        <dbReference type="SAM" id="MobiDB-lite"/>
    </source>
</evidence>
<dbReference type="SMART" id="SM00382">
    <property type="entry name" value="AAA"/>
    <property type="match status" value="1"/>
</dbReference>
<dbReference type="RefSeq" id="WP_038143138.1">
    <property type="nucleotide sequence ID" value="NZ_AQRC01000001.1"/>
</dbReference>
<evidence type="ECO:0000256" key="2">
    <source>
        <dbReference type="ARBA" id="ARBA00022475"/>
    </source>
</evidence>
<evidence type="ECO:0000256" key="8">
    <source>
        <dbReference type="ARBA" id="ARBA00023065"/>
    </source>
</evidence>
<dbReference type="GO" id="GO:0016887">
    <property type="term" value="F:ATP hydrolysis activity"/>
    <property type="evidence" value="ECO:0007669"/>
    <property type="project" value="InterPro"/>
</dbReference>
<reference evidence="12 13" key="2">
    <citation type="journal article" date="2015" name="Antonie Van Leeuwenhoek">
        <title>Thioclava indica sp. nov., isolated from surface seawater of the Indian Ocean.</title>
        <authorList>
            <person name="Liu Y."/>
            <person name="Lai Q."/>
            <person name="Du J."/>
            <person name="Xu H."/>
            <person name="Jiang L."/>
            <person name="Shao Z."/>
        </authorList>
    </citation>
    <scope>NUCLEOTIDE SEQUENCE [LARGE SCALE GENOMIC DNA]</scope>
    <source>
        <strain evidence="12 13">13D2W-2</strain>
    </source>
</reference>
<dbReference type="Proteomes" id="UP000028607">
    <property type="component" value="Unassembled WGS sequence"/>
</dbReference>
<dbReference type="SUPFAM" id="SSF52540">
    <property type="entry name" value="P-loop containing nucleoside triphosphate hydrolases"/>
    <property type="match status" value="1"/>
</dbReference>
<dbReference type="OrthoDB" id="9806726at2"/>
<feature type="domain" description="ABC transporter" evidence="11">
    <location>
        <begin position="5"/>
        <end position="220"/>
    </location>
</feature>
<dbReference type="PANTHER" id="PTHR42734:SF9">
    <property type="entry name" value="ZINC IMPORT ATP-BINDING PROTEIN ZNUC"/>
    <property type="match status" value="1"/>
</dbReference>
<keyword evidence="7" id="KW-1278">Translocase</keyword>
<evidence type="ECO:0000256" key="9">
    <source>
        <dbReference type="ARBA" id="ARBA00023136"/>
    </source>
</evidence>
<dbReference type="EMBL" id="AQRC01000001">
    <property type="protein sequence ID" value="KFE36942.1"/>
    <property type="molecule type" value="Genomic_DNA"/>
</dbReference>
<proteinExistence type="predicted"/>
<dbReference type="InterPro" id="IPR050153">
    <property type="entry name" value="Metal_Ion_Import_ABC"/>
</dbReference>
<dbReference type="AlphaFoldDB" id="A0A085U1U5"/>
<keyword evidence="2" id="KW-1003">Cell membrane</keyword>
<dbReference type="Pfam" id="PF00005">
    <property type="entry name" value="ABC_tran"/>
    <property type="match status" value="1"/>
</dbReference>
<keyword evidence="3" id="KW-0547">Nucleotide-binding</keyword>
<evidence type="ECO:0000259" key="11">
    <source>
        <dbReference type="PROSITE" id="PS50893"/>
    </source>
</evidence>
<reference evidence="13" key="1">
    <citation type="submission" date="2013-04" db="EMBL/GenBank/DDBJ databases">
        <title>Thioclava sp. 13D2W-2 Genome Sequencing.</title>
        <authorList>
            <person name="Lai Q."/>
            <person name="Li G."/>
            <person name="Shao Z."/>
        </authorList>
    </citation>
    <scope>NUCLEOTIDE SEQUENCE [LARGE SCALE GENOMIC DNA]</scope>
    <source>
        <strain evidence="13">13D2W-2</strain>
    </source>
</reference>
<name>A0A085U1U5_9RHOB</name>
<evidence type="ECO:0000256" key="4">
    <source>
        <dbReference type="ARBA" id="ARBA00022833"/>
    </source>
</evidence>
<dbReference type="InterPro" id="IPR003593">
    <property type="entry name" value="AAA+_ATPase"/>
</dbReference>
<dbReference type="STRING" id="1317124.DW2_02250"/>
<dbReference type="PANTHER" id="PTHR42734">
    <property type="entry name" value="METAL TRANSPORT SYSTEM ATP-BINDING PROTEIN TM_0124-RELATED"/>
    <property type="match status" value="1"/>
</dbReference>
<dbReference type="PROSITE" id="PS00211">
    <property type="entry name" value="ABC_TRANSPORTER_1"/>
    <property type="match status" value="1"/>
</dbReference>
<evidence type="ECO:0000256" key="6">
    <source>
        <dbReference type="ARBA" id="ARBA00022906"/>
    </source>
</evidence>
<dbReference type="Gene3D" id="3.40.50.300">
    <property type="entry name" value="P-loop containing nucleotide triphosphate hydrolases"/>
    <property type="match status" value="1"/>
</dbReference>
<dbReference type="GO" id="GO:0010043">
    <property type="term" value="P:response to zinc ion"/>
    <property type="evidence" value="ECO:0007669"/>
    <property type="project" value="TreeGrafter"/>
</dbReference>
<dbReference type="CDD" id="cd03235">
    <property type="entry name" value="ABC_Metallic_Cations"/>
    <property type="match status" value="1"/>
</dbReference>
<comment type="caution">
    <text evidence="12">The sequence shown here is derived from an EMBL/GenBank/DDBJ whole genome shotgun (WGS) entry which is preliminary data.</text>
</comment>
<dbReference type="eggNOG" id="COG1121">
    <property type="taxonomic scope" value="Bacteria"/>
</dbReference>
<feature type="region of interest" description="Disordered" evidence="10">
    <location>
        <begin position="236"/>
        <end position="255"/>
    </location>
</feature>
<protein>
    <submittedName>
        <fullName evidence="12">Zinc ABC transporter ATP-binding protein ZnuC</fullName>
    </submittedName>
</protein>
<dbReference type="GO" id="GO:0005524">
    <property type="term" value="F:ATP binding"/>
    <property type="evidence" value="ECO:0007669"/>
    <property type="project" value="UniProtKB-KW"/>
</dbReference>
<evidence type="ECO:0000256" key="5">
    <source>
        <dbReference type="ARBA" id="ARBA00022840"/>
    </source>
</evidence>
<evidence type="ECO:0000313" key="12">
    <source>
        <dbReference type="EMBL" id="KFE36942.1"/>
    </source>
</evidence>
<sequence>MSDLISAQGLSVRHGDTEVLHDIDFAISTGEIVTVVGPNGSGKSTLVRALIGLEPAARGKVHRKPKLRIGYVPQKLHVDASLPLSVRRFLSLPRRVSDAQAQAALERTGVSGLGARQIARLSGGQFQRVLLARALLSEPDILILDEATQGLDQPGTAAFYKLIEEVRAETGASVLMVSHDLHVVMSASDRVICLNGHVCCQGTPKVVAEAPEYRALFGMGTQGAFALYQHDHDHVHGTEPSDHATCSHEHSHSHV</sequence>
<keyword evidence="1" id="KW-0813">Transport</keyword>
<keyword evidence="4" id="KW-0862">Zinc</keyword>
<organism evidence="12 13">
    <name type="scientific">Thioclava atlantica</name>
    <dbReference type="NCBI Taxonomy" id="1317124"/>
    <lineage>
        <taxon>Bacteria</taxon>
        <taxon>Pseudomonadati</taxon>
        <taxon>Pseudomonadota</taxon>
        <taxon>Alphaproteobacteria</taxon>
        <taxon>Rhodobacterales</taxon>
        <taxon>Paracoccaceae</taxon>
        <taxon>Thioclava</taxon>
    </lineage>
</organism>
<keyword evidence="5 12" id="KW-0067">ATP-binding</keyword>
<keyword evidence="6" id="KW-0864">Zinc transport</keyword>
<evidence type="ECO:0000256" key="7">
    <source>
        <dbReference type="ARBA" id="ARBA00022967"/>
    </source>
</evidence>
<dbReference type="GO" id="GO:0006829">
    <property type="term" value="P:zinc ion transport"/>
    <property type="evidence" value="ECO:0007669"/>
    <property type="project" value="UniProtKB-KW"/>
</dbReference>
<dbReference type="InterPro" id="IPR017871">
    <property type="entry name" value="ABC_transporter-like_CS"/>
</dbReference>
<dbReference type="PROSITE" id="PS50893">
    <property type="entry name" value="ABC_TRANSPORTER_2"/>
    <property type="match status" value="1"/>
</dbReference>
<accession>A0A085U1U5</accession>
<dbReference type="InterPro" id="IPR003439">
    <property type="entry name" value="ABC_transporter-like_ATP-bd"/>
</dbReference>
<dbReference type="PATRIC" id="fig|1317124.6.peg.451"/>
<evidence type="ECO:0000256" key="1">
    <source>
        <dbReference type="ARBA" id="ARBA00022448"/>
    </source>
</evidence>
<gene>
    <name evidence="12" type="ORF">DW2_02250</name>
</gene>
<keyword evidence="8" id="KW-0406">Ion transport</keyword>
<evidence type="ECO:0000313" key="13">
    <source>
        <dbReference type="Proteomes" id="UP000028607"/>
    </source>
</evidence>
<keyword evidence="9" id="KW-0472">Membrane</keyword>
<dbReference type="InterPro" id="IPR027417">
    <property type="entry name" value="P-loop_NTPase"/>
</dbReference>
<evidence type="ECO:0000256" key="3">
    <source>
        <dbReference type="ARBA" id="ARBA00022741"/>
    </source>
</evidence>
<keyword evidence="13" id="KW-1185">Reference proteome</keyword>